<proteinExistence type="predicted"/>
<evidence type="ECO:0000256" key="4">
    <source>
        <dbReference type="ARBA" id="ARBA00023212"/>
    </source>
</evidence>
<reference evidence="7" key="1">
    <citation type="submission" date="2021-02" db="EMBL/GenBank/DDBJ databases">
        <authorList>
            <person name="Nowell W R."/>
        </authorList>
    </citation>
    <scope>NUCLEOTIDE SEQUENCE</scope>
</reference>
<dbReference type="EMBL" id="CAJOBF010021597">
    <property type="protein sequence ID" value="CAF4387722.1"/>
    <property type="molecule type" value="Genomic_DNA"/>
</dbReference>
<evidence type="ECO:0000256" key="3">
    <source>
        <dbReference type="ARBA" id="ARBA00022837"/>
    </source>
</evidence>
<evidence type="ECO:0000256" key="2">
    <source>
        <dbReference type="ARBA" id="ARBA00022490"/>
    </source>
</evidence>
<keyword evidence="2" id="KW-0963">Cytoplasm</keyword>
<accession>A0A820NF99</accession>
<dbReference type="PANTHER" id="PTHR12268:SF14">
    <property type="entry name" value="DYSTROPHIN-1"/>
    <property type="match status" value="1"/>
</dbReference>
<dbReference type="AlphaFoldDB" id="A0A820NF99"/>
<dbReference type="InterPro" id="IPR050774">
    <property type="entry name" value="KCMF1/Dystrophin"/>
</dbReference>
<evidence type="ECO:0000256" key="1">
    <source>
        <dbReference type="ARBA" id="ARBA00004496"/>
    </source>
</evidence>
<feature type="coiled-coil region" evidence="5">
    <location>
        <begin position="35"/>
        <end position="72"/>
    </location>
</feature>
<dbReference type="Proteomes" id="UP000663842">
    <property type="component" value="Unassembled WGS sequence"/>
</dbReference>
<dbReference type="PANTHER" id="PTHR12268">
    <property type="entry name" value="E3 UBIQUITIN-PROTEIN LIGASE KCMF1"/>
    <property type="match status" value="1"/>
</dbReference>
<protein>
    <recommendedName>
        <fullName evidence="9">Dystrophin</fullName>
    </recommendedName>
</protein>
<evidence type="ECO:0000313" key="7">
    <source>
        <dbReference type="EMBL" id="CAF4387722.1"/>
    </source>
</evidence>
<keyword evidence="5" id="KW-0175">Coiled coil</keyword>
<name>A0A820NF99_9BILA</name>
<sequence>MNDRQNQCHQSDSQLGSLSQINDYNSSDREMLREAKQLRHHKTKLEQRMKILEEHNKQLEKQLRKSKQLLLRESPLLHHHHTSNTSMNEHRSTTISSPLHSSTSGLRRSMERNLERQPNLITIDNLFHMADDINRAVGDLVSVITEPQSNGSPSLYQQIETTVAS</sequence>
<organism evidence="7 8">
    <name type="scientific">Rotaria magnacalcarata</name>
    <dbReference type="NCBI Taxonomy" id="392030"/>
    <lineage>
        <taxon>Eukaryota</taxon>
        <taxon>Metazoa</taxon>
        <taxon>Spiralia</taxon>
        <taxon>Gnathifera</taxon>
        <taxon>Rotifera</taxon>
        <taxon>Eurotatoria</taxon>
        <taxon>Bdelloidea</taxon>
        <taxon>Philodinida</taxon>
        <taxon>Philodinidae</taxon>
        <taxon>Rotaria</taxon>
    </lineage>
</organism>
<evidence type="ECO:0000256" key="5">
    <source>
        <dbReference type="SAM" id="Coils"/>
    </source>
</evidence>
<evidence type="ECO:0000313" key="8">
    <source>
        <dbReference type="Proteomes" id="UP000663842"/>
    </source>
</evidence>
<gene>
    <name evidence="7" type="ORF">UXM345_LOCUS37705</name>
</gene>
<feature type="compositionally biased region" description="Polar residues" evidence="6">
    <location>
        <begin position="83"/>
        <end position="106"/>
    </location>
</feature>
<keyword evidence="4" id="KW-0206">Cytoskeleton</keyword>
<feature type="region of interest" description="Disordered" evidence="6">
    <location>
        <begin position="1"/>
        <end position="21"/>
    </location>
</feature>
<comment type="caution">
    <text evidence="7">The sequence shown here is derived from an EMBL/GenBank/DDBJ whole genome shotgun (WGS) entry which is preliminary data.</text>
</comment>
<feature type="region of interest" description="Disordered" evidence="6">
    <location>
        <begin position="77"/>
        <end position="111"/>
    </location>
</feature>
<comment type="subcellular location">
    <subcellularLocation>
        <location evidence="1">Cytoplasm</location>
    </subcellularLocation>
</comment>
<dbReference type="GO" id="GO:0045202">
    <property type="term" value="C:synapse"/>
    <property type="evidence" value="ECO:0007669"/>
    <property type="project" value="GOC"/>
</dbReference>
<dbReference type="GO" id="GO:0099536">
    <property type="term" value="P:synaptic signaling"/>
    <property type="evidence" value="ECO:0007669"/>
    <property type="project" value="TreeGrafter"/>
</dbReference>
<keyword evidence="3" id="KW-0106">Calcium</keyword>
<evidence type="ECO:0008006" key="9">
    <source>
        <dbReference type="Google" id="ProtNLM"/>
    </source>
</evidence>
<dbReference type="GO" id="GO:0005886">
    <property type="term" value="C:plasma membrane"/>
    <property type="evidence" value="ECO:0007669"/>
    <property type="project" value="TreeGrafter"/>
</dbReference>
<evidence type="ECO:0000256" key="6">
    <source>
        <dbReference type="SAM" id="MobiDB-lite"/>
    </source>
</evidence>